<dbReference type="EMBL" id="QMKO01003498">
    <property type="protein sequence ID" value="RTG81254.1"/>
    <property type="molecule type" value="Genomic_DNA"/>
</dbReference>
<keyword evidence="4 10" id="KW-0418">Kinase</keyword>
<dbReference type="GO" id="GO:0005524">
    <property type="term" value="F:ATP binding"/>
    <property type="evidence" value="ECO:0007669"/>
    <property type="project" value="UniProtKB-UniRule"/>
</dbReference>
<feature type="region of interest" description="Disordered" evidence="8">
    <location>
        <begin position="1023"/>
        <end position="1116"/>
    </location>
</feature>
<evidence type="ECO:0000313" key="11">
    <source>
        <dbReference type="Proteomes" id="UP000290809"/>
    </source>
</evidence>
<organism evidence="10 11">
    <name type="scientific">Schistosoma bovis</name>
    <name type="common">Blood fluke</name>
    <dbReference type="NCBI Taxonomy" id="6184"/>
    <lineage>
        <taxon>Eukaryota</taxon>
        <taxon>Metazoa</taxon>
        <taxon>Spiralia</taxon>
        <taxon>Lophotrochozoa</taxon>
        <taxon>Platyhelminthes</taxon>
        <taxon>Trematoda</taxon>
        <taxon>Digenea</taxon>
        <taxon>Strigeidida</taxon>
        <taxon>Schistosomatoidea</taxon>
        <taxon>Schistosomatidae</taxon>
        <taxon>Schistosoma</taxon>
    </lineage>
</organism>
<dbReference type="STRING" id="6184.A0A430Q0K3"/>
<keyword evidence="5 7" id="KW-0067">ATP-binding</keyword>
<feature type="domain" description="Protein kinase" evidence="9">
    <location>
        <begin position="21"/>
        <end position="427"/>
    </location>
</feature>
<evidence type="ECO:0000256" key="8">
    <source>
        <dbReference type="SAM" id="MobiDB-lite"/>
    </source>
</evidence>
<dbReference type="Gene3D" id="1.10.510.10">
    <property type="entry name" value="Transferase(Phosphotransferase) domain 1"/>
    <property type="match status" value="2"/>
</dbReference>
<feature type="region of interest" description="Disordered" evidence="8">
    <location>
        <begin position="1474"/>
        <end position="1497"/>
    </location>
</feature>
<feature type="compositionally biased region" description="Polar residues" evidence="8">
    <location>
        <begin position="373"/>
        <end position="384"/>
    </location>
</feature>
<feature type="compositionally biased region" description="Polar residues" evidence="8">
    <location>
        <begin position="1027"/>
        <end position="1039"/>
    </location>
</feature>
<gene>
    <name evidence="10" type="ORF">DC041_0005448</name>
</gene>
<evidence type="ECO:0000256" key="1">
    <source>
        <dbReference type="ARBA" id="ARBA00022527"/>
    </source>
</evidence>
<feature type="region of interest" description="Disordered" evidence="8">
    <location>
        <begin position="568"/>
        <end position="597"/>
    </location>
</feature>
<dbReference type="PROSITE" id="PS50011">
    <property type="entry name" value="PROTEIN_KINASE_DOM"/>
    <property type="match status" value="1"/>
</dbReference>
<evidence type="ECO:0000256" key="4">
    <source>
        <dbReference type="ARBA" id="ARBA00022777"/>
    </source>
</evidence>
<feature type="compositionally biased region" description="Polar residues" evidence="8">
    <location>
        <begin position="1170"/>
        <end position="1187"/>
    </location>
</feature>
<feature type="compositionally biased region" description="Low complexity" evidence="8">
    <location>
        <begin position="1096"/>
        <end position="1105"/>
    </location>
</feature>
<evidence type="ECO:0000313" key="10">
    <source>
        <dbReference type="EMBL" id="RTG81254.1"/>
    </source>
</evidence>
<feature type="compositionally biased region" description="Low complexity" evidence="8">
    <location>
        <begin position="1335"/>
        <end position="1353"/>
    </location>
</feature>
<feature type="region of interest" description="Disordered" evidence="8">
    <location>
        <begin position="1132"/>
        <end position="1201"/>
    </location>
</feature>
<dbReference type="SUPFAM" id="SSF56112">
    <property type="entry name" value="Protein kinase-like (PK-like)"/>
    <property type="match status" value="1"/>
</dbReference>
<keyword evidence="11" id="KW-1185">Reference proteome</keyword>
<dbReference type="InterPro" id="IPR000719">
    <property type="entry name" value="Prot_kinase_dom"/>
</dbReference>
<sequence length="1537" mass="170315">MTSATSDSDLVLPGHVIKEKWRIIKKIGGGGFGEIYEAQEVSSQEKVALKLESARQPKQVLKMEVAVLRKLQGKEHVCKFLGCGRNDRYSYVVMSLQVPDDEQFKMILNLGNYSSLSCPSKVRALIGICNLINVIRGCTMTELYLLFLVVVVVVVDDDDDGLSSKLNKYGKIFIVTNANTTTNSSNSDNNNTTFVFISSQNRIQVIIFSGRNLADLRRSTPRGIFSTSTIIRLSLQILSAIEAIHDAGFLHRDIKPSNFAVGRLPTNCRTIYMLDFGLARQYTTPKGDVRPARPVAGFRGTVGQIKNNFNHMTLTRCLPSEYRAFLEHIEECSYSDRPDYTMLHGLIKQAMIRRDVHETDLFDWEQPVTAIDNQQTNPTNTSSIPPGPAVNEQQDNHHMDVGNAQPTGFTDRRTHTNQNLVSNHPQRSICHYNRNVDDVVGQHQRGLDNVGLSTTGINNGGNLMHHLVSSVNESLKDNVPQLLNGKTISPDLIPGGDISKHNNKIHSHLPPLQTADVVDDFGNHDPGKLVTATVKENLDSRHKGTNDIDNGTNTTHNVLGYHPVVHNNNDLRRSRHSTSTKGLSVGTSNRRASLRRSNGMAVPHNRSLTELGKSVEVAYHNSVSRSNCEQCKNDNFTEHRPSRLPVIMPARQCHRDQQSSVVDVHNNSSMKSTRPACSNTRSPIVVADKCIFMSSPREEGYNVIDNGGNDVSILTGNFGYTVDQSQASIAQMTNAIAISTVGGRYASGSLSRLTRLNSNAAGSMTQLAGLCLSSQDLVDIDGDINIGGGVDGGLGETVNDNQNLMLDSSNIDLPNESIDKKPGETVTDKCPVIDVSVQPQNNVSDIGTSDVKSTHQVSTNHATIVTATTTNSQCMKKVDDTNINITIAGALDDDIGCGDYINGSFSTNNKGLPTNVKSLSSSNLKKSNLKSKLSKRLITTTTTSTTTQSTSSGRHSRLIRCNLDEVSHHSEGLRRFSISNSNYNDGKYSMRLTNSNGSSPHDNDSCNLLHKYSVVNGCKPVPAPSRQRLSLTPTSWQQPSRNRSVSNNNSLNENHDKSSVNSHQVFTSSCDQSKPSINNRLINPSTISPFSRPDKNNTNNNNNTNQQIFVNNSQSIDTRLYNPSRGRILWNKNTSNNSSYNKSRSLSTVSVNDNNNNNNTNGNSRSHVNWNRNGLTELQENNKTNRLSPYDDNVFERRPSNEINTDDIGHVISSRRFRRTCIQTLLPHSSCTSSQQPLPPPPCESSSDIDSDDKYPKCLQVNRHVKNNNNNHNKDISNIMNNHSSPFIQHCNDNGIENYPYNHYYPNNKEIIIDSDKQIKNHLLHENQSSFPITSMNNNCHSNSSSSSSSSSTSSYDIIASNGLIKLHNQITNDSNILINNNNNSNNNDSYTSPLIVFVPRPSTNPILCTNNAIIARQRRYRTPSELSSKLSSSLLQTIEFNEIDNENYHNLKNLSLLDNHDKMKLNVIMKSTTTTNNNTTNNNSNGSNNNNNNNEQCLLNTFNKEIQSSNLINNDNQLWSSNSSYQFEQQQQQQIN</sequence>
<dbReference type="GO" id="GO:0015630">
    <property type="term" value="C:microtubule cytoskeleton"/>
    <property type="evidence" value="ECO:0007669"/>
    <property type="project" value="UniProtKB-ARBA"/>
</dbReference>
<dbReference type="InterPro" id="IPR050235">
    <property type="entry name" value="CK1_Ser-Thr_kinase"/>
</dbReference>
<evidence type="ECO:0000256" key="2">
    <source>
        <dbReference type="ARBA" id="ARBA00022679"/>
    </source>
</evidence>
<accession>A0A430Q0K3</accession>
<feature type="region of interest" description="Disordered" evidence="8">
    <location>
        <begin position="1334"/>
        <end position="1353"/>
    </location>
</feature>
<evidence type="ECO:0000256" key="7">
    <source>
        <dbReference type="PROSITE-ProRule" id="PRU10141"/>
    </source>
</evidence>
<dbReference type="InterPro" id="IPR011009">
    <property type="entry name" value="Kinase-like_dom_sf"/>
</dbReference>
<feature type="compositionally biased region" description="Polar residues" evidence="8">
    <location>
        <begin position="579"/>
        <end position="591"/>
    </location>
</feature>
<feature type="compositionally biased region" description="Low complexity" evidence="8">
    <location>
        <begin position="1474"/>
        <end position="1495"/>
    </location>
</feature>
<dbReference type="Proteomes" id="UP000290809">
    <property type="component" value="Unassembled WGS sequence"/>
</dbReference>
<feature type="region of interest" description="Disordered" evidence="8">
    <location>
        <begin position="1229"/>
        <end position="1251"/>
    </location>
</feature>
<reference evidence="10 11" key="1">
    <citation type="journal article" date="2019" name="PLoS Pathog.">
        <title>Genome sequence of the bovine parasite Schistosoma bovis Tanzania.</title>
        <authorList>
            <person name="Oey H."/>
            <person name="Zakrzewski M."/>
            <person name="Gobert G."/>
            <person name="Gravermann K."/>
            <person name="Stoye J."/>
            <person name="Jones M."/>
            <person name="Mcmanus D."/>
            <person name="Krause L."/>
        </authorList>
    </citation>
    <scope>NUCLEOTIDE SEQUENCE [LARGE SCALE GENOMIC DNA]</scope>
    <source>
        <strain evidence="10 11">TAN1997</strain>
    </source>
</reference>
<dbReference type="FunFam" id="3.30.200.20:FF:000358">
    <property type="entry name" value="Tau tubulin kinase 2b"/>
    <property type="match status" value="1"/>
</dbReference>
<comment type="caution">
    <text evidence="10">The sequence shown here is derived from an EMBL/GenBank/DDBJ whole genome shotgun (WGS) entry which is preliminary data.</text>
</comment>
<evidence type="ECO:0000256" key="3">
    <source>
        <dbReference type="ARBA" id="ARBA00022741"/>
    </source>
</evidence>
<protein>
    <submittedName>
        <fullName evidence="10">Tau tubulin kinase</fullName>
    </submittedName>
</protein>
<evidence type="ECO:0000256" key="6">
    <source>
        <dbReference type="ARBA" id="ARBA00061588"/>
    </source>
</evidence>
<feature type="compositionally biased region" description="Low complexity" evidence="8">
    <location>
        <begin position="1132"/>
        <end position="1169"/>
    </location>
</feature>
<feature type="compositionally biased region" description="Polar residues" evidence="8">
    <location>
        <begin position="1106"/>
        <end position="1116"/>
    </location>
</feature>
<feature type="binding site" evidence="7">
    <location>
        <position position="50"/>
    </location>
    <ligand>
        <name>ATP</name>
        <dbReference type="ChEBI" id="CHEBI:30616"/>
    </ligand>
</feature>
<feature type="region of interest" description="Disordered" evidence="8">
    <location>
        <begin position="373"/>
        <end position="415"/>
    </location>
</feature>
<feature type="compositionally biased region" description="Polar residues" evidence="8">
    <location>
        <begin position="1059"/>
        <end position="1089"/>
    </location>
</feature>
<comment type="similarity">
    <text evidence="6">Belongs to the protein kinase superfamily. CK1 Ser/Thr protein kinase family.</text>
</comment>
<name>A0A430Q0K3_SCHBO</name>
<keyword evidence="1" id="KW-0723">Serine/threonine-protein kinase</keyword>
<keyword evidence="2" id="KW-0808">Transferase</keyword>
<keyword evidence="3 7" id="KW-0547">Nucleotide-binding</keyword>
<feature type="compositionally biased region" description="Low complexity" evidence="8">
    <location>
        <begin position="1040"/>
        <end position="1052"/>
    </location>
</feature>
<feature type="region of interest" description="Disordered" evidence="8">
    <location>
        <begin position="659"/>
        <end position="678"/>
    </location>
</feature>
<dbReference type="Pfam" id="PF00069">
    <property type="entry name" value="Pkinase"/>
    <property type="match status" value="1"/>
</dbReference>
<evidence type="ECO:0000259" key="9">
    <source>
        <dbReference type="PROSITE" id="PS50011"/>
    </source>
</evidence>
<dbReference type="SMART" id="SM00220">
    <property type="entry name" value="S_TKc"/>
    <property type="match status" value="1"/>
</dbReference>
<proteinExistence type="inferred from homology"/>
<dbReference type="InterPro" id="IPR017441">
    <property type="entry name" value="Protein_kinase_ATP_BS"/>
</dbReference>
<dbReference type="Gene3D" id="3.30.200.20">
    <property type="entry name" value="Phosphorylase Kinase, domain 1"/>
    <property type="match status" value="1"/>
</dbReference>
<evidence type="ECO:0000256" key="5">
    <source>
        <dbReference type="ARBA" id="ARBA00022840"/>
    </source>
</evidence>
<dbReference type="PROSITE" id="PS00107">
    <property type="entry name" value="PROTEIN_KINASE_ATP"/>
    <property type="match status" value="1"/>
</dbReference>
<dbReference type="PANTHER" id="PTHR11909">
    <property type="entry name" value="CASEIN KINASE-RELATED"/>
    <property type="match status" value="1"/>
</dbReference>
<dbReference type="GO" id="GO:0004674">
    <property type="term" value="F:protein serine/threonine kinase activity"/>
    <property type="evidence" value="ECO:0007669"/>
    <property type="project" value="UniProtKB-KW"/>
</dbReference>